<keyword evidence="1" id="KW-1133">Transmembrane helix</keyword>
<feature type="transmembrane region" description="Helical" evidence="1">
    <location>
        <begin position="149"/>
        <end position="171"/>
    </location>
</feature>
<dbReference type="AlphaFoldDB" id="D3BTL4"/>
<comment type="caution">
    <text evidence="2">The sequence shown here is derived from an EMBL/GenBank/DDBJ whole genome shotgun (WGS) entry which is preliminary data.</text>
</comment>
<keyword evidence="1" id="KW-0472">Membrane</keyword>
<protein>
    <submittedName>
        <fullName evidence="2">Uncharacterized protein</fullName>
    </submittedName>
</protein>
<name>D3BTL4_HETP5</name>
<dbReference type="GeneID" id="31366979"/>
<dbReference type="InParanoid" id="D3BTL4"/>
<accession>D3BTL4</accession>
<keyword evidence="1" id="KW-0812">Transmembrane</keyword>
<organism evidence="2 3">
    <name type="scientific">Heterostelium pallidum (strain ATCC 26659 / Pp 5 / PN500)</name>
    <name type="common">Cellular slime mold</name>
    <name type="synonym">Polysphondylium pallidum</name>
    <dbReference type="NCBI Taxonomy" id="670386"/>
    <lineage>
        <taxon>Eukaryota</taxon>
        <taxon>Amoebozoa</taxon>
        <taxon>Evosea</taxon>
        <taxon>Eumycetozoa</taxon>
        <taxon>Dictyostelia</taxon>
        <taxon>Acytosteliales</taxon>
        <taxon>Acytosteliaceae</taxon>
        <taxon>Heterostelium</taxon>
    </lineage>
</organism>
<sequence length="195" mass="21109">MSQKFEHIPKISQVQSPVGGVPDGTTYSVTLNGASVPTCHQKTSISCELTGLALGTKDILSMTTRSVSFNYSSTSGVPNETTTYSITINNNLRDTCEIQILPFTLLVSMELYRILAKILVPSIATKVLLDTTSVFNDTATYDASQTTVIITGAVVGSVVFVAVVVSAVLLAKKYHSHRFFRKISLKETYSLPSLH</sequence>
<dbReference type="RefSeq" id="XP_020427565.1">
    <property type="nucleotide sequence ID" value="XM_020582262.1"/>
</dbReference>
<keyword evidence="3" id="KW-1185">Reference proteome</keyword>
<dbReference type="Proteomes" id="UP000001396">
    <property type="component" value="Unassembled WGS sequence"/>
</dbReference>
<evidence type="ECO:0000313" key="2">
    <source>
        <dbReference type="EMBL" id="EFA75431.1"/>
    </source>
</evidence>
<gene>
    <name evidence="2" type="ORF">PPL_11511</name>
</gene>
<proteinExistence type="predicted"/>
<evidence type="ECO:0000256" key="1">
    <source>
        <dbReference type="SAM" id="Phobius"/>
    </source>
</evidence>
<dbReference type="EMBL" id="ADBJ01000056">
    <property type="protein sequence ID" value="EFA75431.1"/>
    <property type="molecule type" value="Genomic_DNA"/>
</dbReference>
<reference evidence="2 3" key="1">
    <citation type="journal article" date="2011" name="Genome Res.">
        <title>Phylogeny-wide analysis of social amoeba genomes highlights ancient origins for complex intercellular communication.</title>
        <authorList>
            <person name="Heidel A.J."/>
            <person name="Lawal H.M."/>
            <person name="Felder M."/>
            <person name="Schilde C."/>
            <person name="Helps N.R."/>
            <person name="Tunggal B."/>
            <person name="Rivero F."/>
            <person name="John U."/>
            <person name="Schleicher M."/>
            <person name="Eichinger L."/>
            <person name="Platzer M."/>
            <person name="Noegel A.A."/>
            <person name="Schaap P."/>
            <person name="Gloeckner G."/>
        </authorList>
    </citation>
    <scope>NUCLEOTIDE SEQUENCE [LARGE SCALE GENOMIC DNA]</scope>
    <source>
        <strain evidence="3">ATCC 26659 / Pp 5 / PN500</strain>
    </source>
</reference>
<evidence type="ECO:0000313" key="3">
    <source>
        <dbReference type="Proteomes" id="UP000001396"/>
    </source>
</evidence>